<organism evidence="2 3">
    <name type="scientific">Gigaspora margarita</name>
    <dbReference type="NCBI Taxonomy" id="4874"/>
    <lineage>
        <taxon>Eukaryota</taxon>
        <taxon>Fungi</taxon>
        <taxon>Fungi incertae sedis</taxon>
        <taxon>Mucoromycota</taxon>
        <taxon>Glomeromycotina</taxon>
        <taxon>Glomeromycetes</taxon>
        <taxon>Diversisporales</taxon>
        <taxon>Gigasporaceae</taxon>
        <taxon>Gigaspora</taxon>
    </lineage>
</organism>
<feature type="compositionally biased region" description="Basic residues" evidence="1">
    <location>
        <begin position="14"/>
        <end position="24"/>
    </location>
</feature>
<feature type="non-terminal residue" evidence="2">
    <location>
        <position position="40"/>
    </location>
</feature>
<sequence>TTKVKARSPGATYSHHKNNTKGKATKMVQTDSRNGTGNDQ</sequence>
<protein>
    <submittedName>
        <fullName evidence="2">40670_t:CDS:1</fullName>
    </submittedName>
</protein>
<evidence type="ECO:0000313" key="2">
    <source>
        <dbReference type="EMBL" id="CAG8856444.1"/>
    </source>
</evidence>
<dbReference type="Proteomes" id="UP000789901">
    <property type="component" value="Unassembled WGS sequence"/>
</dbReference>
<keyword evidence="3" id="KW-1185">Reference proteome</keyword>
<evidence type="ECO:0000256" key="1">
    <source>
        <dbReference type="SAM" id="MobiDB-lite"/>
    </source>
</evidence>
<dbReference type="EMBL" id="CAJVQB010160103">
    <property type="protein sequence ID" value="CAG8856444.1"/>
    <property type="molecule type" value="Genomic_DNA"/>
</dbReference>
<feature type="region of interest" description="Disordered" evidence="1">
    <location>
        <begin position="1"/>
        <end position="40"/>
    </location>
</feature>
<reference evidence="2 3" key="1">
    <citation type="submission" date="2021-06" db="EMBL/GenBank/DDBJ databases">
        <authorList>
            <person name="Kallberg Y."/>
            <person name="Tangrot J."/>
            <person name="Rosling A."/>
        </authorList>
    </citation>
    <scope>NUCLEOTIDE SEQUENCE [LARGE SCALE GENOMIC DNA]</scope>
    <source>
        <strain evidence="2 3">120-4 pot B 10/14</strain>
    </source>
</reference>
<comment type="caution">
    <text evidence="2">The sequence shown here is derived from an EMBL/GenBank/DDBJ whole genome shotgun (WGS) entry which is preliminary data.</text>
</comment>
<proteinExistence type="predicted"/>
<feature type="compositionally biased region" description="Polar residues" evidence="1">
    <location>
        <begin position="27"/>
        <end position="40"/>
    </location>
</feature>
<gene>
    <name evidence="2" type="ORF">GMARGA_LOCUS45265</name>
</gene>
<feature type="non-terminal residue" evidence="2">
    <location>
        <position position="1"/>
    </location>
</feature>
<accession>A0ABN7XMD0</accession>
<evidence type="ECO:0000313" key="3">
    <source>
        <dbReference type="Proteomes" id="UP000789901"/>
    </source>
</evidence>
<name>A0ABN7XMD0_GIGMA</name>